<evidence type="ECO:0000256" key="2">
    <source>
        <dbReference type="ARBA" id="ARBA00022448"/>
    </source>
</evidence>
<keyword evidence="5 7" id="KW-1133">Transmembrane helix</keyword>
<reference evidence="9 10" key="1">
    <citation type="journal article" date="2024" name="Nat. Commun.">
        <title>Phylogenomics reveals the evolutionary origins of lichenization in chlorophyte algae.</title>
        <authorList>
            <person name="Puginier C."/>
            <person name="Libourel C."/>
            <person name="Otte J."/>
            <person name="Skaloud P."/>
            <person name="Haon M."/>
            <person name="Grisel S."/>
            <person name="Petersen M."/>
            <person name="Berrin J.G."/>
            <person name="Delaux P.M."/>
            <person name="Dal Grande F."/>
            <person name="Keller J."/>
        </authorList>
    </citation>
    <scope>NUCLEOTIDE SEQUENCE [LARGE SCALE GENOMIC DNA]</scope>
    <source>
        <strain evidence="9 10">SAG 2036</strain>
    </source>
</reference>
<accession>A0AAW1PBW1</accession>
<dbReference type="PANTHER" id="PTHR48017">
    <property type="entry name" value="OS05G0424000 PROTEIN-RELATED"/>
    <property type="match status" value="1"/>
</dbReference>
<evidence type="ECO:0000313" key="9">
    <source>
        <dbReference type="EMBL" id="KAK9807255.1"/>
    </source>
</evidence>
<feature type="domain" description="Amino acid transporter transmembrane" evidence="8">
    <location>
        <begin position="1"/>
        <end position="371"/>
    </location>
</feature>
<dbReference type="EMBL" id="JALJOQ010000032">
    <property type="protein sequence ID" value="KAK9807255.1"/>
    <property type="molecule type" value="Genomic_DNA"/>
</dbReference>
<feature type="transmembrane region" description="Helical" evidence="7">
    <location>
        <begin position="73"/>
        <end position="98"/>
    </location>
</feature>
<keyword evidence="10" id="KW-1185">Reference proteome</keyword>
<keyword evidence="2" id="KW-0813">Transport</keyword>
<gene>
    <name evidence="9" type="ORF">WJX73_003504</name>
</gene>
<feature type="transmembrane region" description="Helical" evidence="7">
    <location>
        <begin position="133"/>
        <end position="157"/>
    </location>
</feature>
<sequence length="416" mass="46100">MLTIPTAYAQMGLVSAILWQVFVAVSGSWTSFLLNSIYLDYRKRMNEAGYKRSNHVLQYHELMSVYLGKWGGYLTLAINILALGSLGVVQIIACASDIHILAPGLNKRDWALIFGGASCLTILIPTLHNYRVWSFLGLVATTYTSWFLVGAAVNHGVVHDVQRPSHTSLQNWFLGSSNLLFAYGGHSLSIEVMEGMWRPSTFSWIYPLAVTYTQTLTMPNAITLHQIYGSQLLKNSNSLAVVPASAARDVSIILMIMHQAVAYGLFVTPLYFMWEKAIGTHRKSLWIRLPSRIPVCLFIWFIALLVPFFGPINSVMGAFFTTWASYIIPGIAYIWAFRKKEARDNAPKPPPSFLARSWKLAFAISLFIGSILFVFGFGFGAWASILSLKQNGDTFGAFAACYQCTTPKAAPAPHAG</sequence>
<proteinExistence type="predicted"/>
<feature type="transmembrane region" description="Helical" evidence="7">
    <location>
        <begin position="252"/>
        <end position="272"/>
    </location>
</feature>
<feature type="transmembrane region" description="Helical" evidence="7">
    <location>
        <begin position="293"/>
        <end position="312"/>
    </location>
</feature>
<feature type="transmembrane region" description="Helical" evidence="7">
    <location>
        <begin position="318"/>
        <end position="337"/>
    </location>
</feature>
<dbReference type="Pfam" id="PF01490">
    <property type="entry name" value="Aa_trans"/>
    <property type="match status" value="1"/>
</dbReference>
<keyword evidence="3 7" id="KW-0812">Transmembrane</keyword>
<comment type="subcellular location">
    <subcellularLocation>
        <location evidence="1">Membrane</location>
    </subcellularLocation>
</comment>
<evidence type="ECO:0000259" key="8">
    <source>
        <dbReference type="Pfam" id="PF01490"/>
    </source>
</evidence>
<name>A0AAW1PBW1_9CHLO</name>
<feature type="transmembrane region" description="Helical" evidence="7">
    <location>
        <begin position="12"/>
        <end position="34"/>
    </location>
</feature>
<dbReference type="AlphaFoldDB" id="A0AAW1PBW1"/>
<organism evidence="9 10">
    <name type="scientific">Symbiochloris irregularis</name>
    <dbReference type="NCBI Taxonomy" id="706552"/>
    <lineage>
        <taxon>Eukaryota</taxon>
        <taxon>Viridiplantae</taxon>
        <taxon>Chlorophyta</taxon>
        <taxon>core chlorophytes</taxon>
        <taxon>Trebouxiophyceae</taxon>
        <taxon>Trebouxiales</taxon>
        <taxon>Trebouxiaceae</taxon>
        <taxon>Symbiochloris</taxon>
    </lineage>
</organism>
<dbReference type="InterPro" id="IPR013057">
    <property type="entry name" value="AA_transpt_TM"/>
</dbReference>
<protein>
    <recommendedName>
        <fullName evidence="8">Amino acid transporter transmembrane domain-containing protein</fullName>
    </recommendedName>
</protein>
<feature type="transmembrane region" description="Helical" evidence="7">
    <location>
        <begin position="358"/>
        <end position="385"/>
    </location>
</feature>
<evidence type="ECO:0000256" key="6">
    <source>
        <dbReference type="ARBA" id="ARBA00023136"/>
    </source>
</evidence>
<evidence type="ECO:0000256" key="5">
    <source>
        <dbReference type="ARBA" id="ARBA00022989"/>
    </source>
</evidence>
<comment type="caution">
    <text evidence="9">The sequence shown here is derived from an EMBL/GenBank/DDBJ whole genome shotgun (WGS) entry which is preliminary data.</text>
</comment>
<evidence type="ECO:0000256" key="7">
    <source>
        <dbReference type="SAM" id="Phobius"/>
    </source>
</evidence>
<feature type="transmembrane region" description="Helical" evidence="7">
    <location>
        <begin position="169"/>
        <end position="190"/>
    </location>
</feature>
<dbReference type="GO" id="GO:0016020">
    <property type="term" value="C:membrane"/>
    <property type="evidence" value="ECO:0007669"/>
    <property type="project" value="UniProtKB-SubCell"/>
</dbReference>
<evidence type="ECO:0000256" key="3">
    <source>
        <dbReference type="ARBA" id="ARBA00022692"/>
    </source>
</evidence>
<keyword evidence="4" id="KW-0029">Amino-acid transport</keyword>
<evidence type="ECO:0000313" key="10">
    <source>
        <dbReference type="Proteomes" id="UP001465755"/>
    </source>
</evidence>
<dbReference type="Proteomes" id="UP001465755">
    <property type="component" value="Unassembled WGS sequence"/>
</dbReference>
<evidence type="ECO:0000256" key="4">
    <source>
        <dbReference type="ARBA" id="ARBA00022970"/>
    </source>
</evidence>
<keyword evidence="6 7" id="KW-0472">Membrane</keyword>
<evidence type="ECO:0000256" key="1">
    <source>
        <dbReference type="ARBA" id="ARBA00004370"/>
    </source>
</evidence>
<feature type="transmembrane region" description="Helical" evidence="7">
    <location>
        <begin position="110"/>
        <end position="127"/>
    </location>
</feature>
<dbReference type="GO" id="GO:0006865">
    <property type="term" value="P:amino acid transport"/>
    <property type="evidence" value="ECO:0007669"/>
    <property type="project" value="UniProtKB-KW"/>
</dbReference>